<evidence type="ECO:0000313" key="1">
    <source>
        <dbReference type="EMBL" id="GBM02323.1"/>
    </source>
</evidence>
<dbReference type="AlphaFoldDB" id="A0A4Y2CDA3"/>
<comment type="caution">
    <text evidence="1">The sequence shown here is derived from an EMBL/GenBank/DDBJ whole genome shotgun (WGS) entry which is preliminary data.</text>
</comment>
<accession>A0A4Y2CDA3</accession>
<sequence length="116" mass="12819">MAPSSEDSTYSRPPHVLTVTVGSGNLDYWSFDISILSVNENHSNESIRSWVMKIISGSSFPEILSNRLDQVPPQYQPEALTSLGSDDTGIKGLEFRHASTWQSNVDNSSKLQAFSK</sequence>
<proteinExistence type="predicted"/>
<keyword evidence="2" id="KW-1185">Reference proteome</keyword>
<gene>
    <name evidence="1" type="ORF">AVEN_138445_1</name>
</gene>
<evidence type="ECO:0000313" key="2">
    <source>
        <dbReference type="Proteomes" id="UP000499080"/>
    </source>
</evidence>
<dbReference type="Proteomes" id="UP000499080">
    <property type="component" value="Unassembled WGS sequence"/>
</dbReference>
<protein>
    <submittedName>
        <fullName evidence="1">Uncharacterized protein</fullName>
    </submittedName>
</protein>
<name>A0A4Y2CDA3_ARAVE</name>
<organism evidence="1 2">
    <name type="scientific">Araneus ventricosus</name>
    <name type="common">Orbweaver spider</name>
    <name type="synonym">Epeira ventricosa</name>
    <dbReference type="NCBI Taxonomy" id="182803"/>
    <lineage>
        <taxon>Eukaryota</taxon>
        <taxon>Metazoa</taxon>
        <taxon>Ecdysozoa</taxon>
        <taxon>Arthropoda</taxon>
        <taxon>Chelicerata</taxon>
        <taxon>Arachnida</taxon>
        <taxon>Araneae</taxon>
        <taxon>Araneomorphae</taxon>
        <taxon>Entelegynae</taxon>
        <taxon>Araneoidea</taxon>
        <taxon>Araneidae</taxon>
        <taxon>Araneus</taxon>
    </lineage>
</organism>
<reference evidence="1 2" key="1">
    <citation type="journal article" date="2019" name="Sci. Rep.">
        <title>Orb-weaving spider Araneus ventricosus genome elucidates the spidroin gene catalogue.</title>
        <authorList>
            <person name="Kono N."/>
            <person name="Nakamura H."/>
            <person name="Ohtoshi R."/>
            <person name="Moran D.A.P."/>
            <person name="Shinohara A."/>
            <person name="Yoshida Y."/>
            <person name="Fujiwara M."/>
            <person name="Mori M."/>
            <person name="Tomita M."/>
            <person name="Arakawa K."/>
        </authorList>
    </citation>
    <scope>NUCLEOTIDE SEQUENCE [LARGE SCALE GENOMIC DNA]</scope>
</reference>
<dbReference type="EMBL" id="BGPR01000179">
    <property type="protein sequence ID" value="GBM02323.1"/>
    <property type="molecule type" value="Genomic_DNA"/>
</dbReference>